<dbReference type="EMBL" id="FPAZ01000011">
    <property type="protein sequence ID" value="SFT83220.1"/>
    <property type="molecule type" value="Genomic_DNA"/>
</dbReference>
<evidence type="ECO:0008006" key="3">
    <source>
        <dbReference type="Google" id="ProtNLM"/>
    </source>
</evidence>
<sequence length="1360" mass="152695">MNHLTLLPYTTVQISKGPIYLGSAVLVKVRNAFYVLSSAHVTFGEGCEQYNDELCSTLTYKAESEKIENLTFIKMLGNLEIFKTYDIIAIEVDVALNNEGFPEIFFTIDTDKPELEFIFKGRVKSESGKTYSISPCTKNSTGGTDIHLEIPAKFYTDFKGETGAEVLQGLSGSGVFIHDNNSDKAFLTSIVKSVSDDNFVGVNCTCISLYKEHLIPEIELIDYEKYAIEDNANYHIKEKCTSTNVEVEELTRSILQSLQSQLMPSSLSGNTDIALSHMSPLSLIESVPLPTAIATRQKLIDGTVYSLENNNTAWLFGAAGVGKTVAAKVAAKKIGGSWVSVNLRGLNSKEVSQILVSSLADLQHREITGILIDDFDCDHTPMIHERLLNLHGFCIKSNVFILFTSSKSIDVDFLSSANLLHEVEQKVDDFSEEDIKEILLALDVTEDYWARYIYLSTGGGHPQLVTAMIHSMKTSNWSIEEFWTLNSLLQKNDSVEKVKKKTRERLLHELSPSARGLVERISLITGKFDRNLVLDLALVSPKVTDAGITFDQLIGAWVDQHEGNRFSLSPLLSNFAAATLTKQQQKKFQCEIADSILRARVIDPITMNSAFFAAFAGENARALTLLSCLIITSELSDLQIIAPHLIMFTFFNSEQLIFEQDLNVNIMLRGSQLLLLACLEDKKESYLEAFERFEIEADMADVQKSGSAVLVRILIYSKLLMSRPKFGNLPNWELTVTKLDSLFKNKADLLPSSIPHKEIPIEVDGNPSISIFIMNQISQIKKIEELVTLFKFIDSCDVETRDDLFRTITKIDSDIDALVRGAWLSEYDNCTIDCEKHSAIFAELECFANSWGNDDLATTCVKFSAVIWDETGNNYDKALELIEAGLRKYGSLNNCLLRAKALVLYHKKDYGVSLEISKKLLDGKQSNLQKGDEVFFLRRAAICAEYEGDYTLAYQYFQQGVDFLDKVNQSESLPMKIGLQADSAIVFWHAGKRKESLQKLAALFELLESIDPKSSLNAAHCHAVSRHILLWLLQEAKEQKQFLNDGGDVVIFPGIVSNPDPSKDITKHVLAPIELAWYMLASIENYCLIDAGISLKLDEHLPNGTIVDGDWILSSSKLDKSIIEPSGKSLVNALKHFVPHLSLVIDEGNREKSVDINFTYQTLPEATNDDFIKHSGIIENYILAFVTSCALQTKWDEVDRFVKYLSMESVMYIRDELISILKGRNIEATDPLINNTKLIMSFKYQHQRTPIDFIRGTFYCTLISVQVGMELKQSDLISKLAFESLKNKWLAFVRVGGGSLEKLALHFSNIDKALSVNDYFWTKNVLYLLKAILPTLSFANEDEFKSKLDLLIWKQVNRNN</sequence>
<dbReference type="RefSeq" id="WP_074989349.1">
    <property type="nucleotide sequence ID" value="NZ_FPAZ01000011.1"/>
</dbReference>
<name>A0ABY1GNB4_9GAMM</name>
<dbReference type="SUPFAM" id="SSF52540">
    <property type="entry name" value="P-loop containing nucleoside triphosphate hydrolases"/>
    <property type="match status" value="1"/>
</dbReference>
<reference evidence="1 2" key="1">
    <citation type="submission" date="2016-10" db="EMBL/GenBank/DDBJ databases">
        <authorList>
            <person name="Varghese N."/>
            <person name="Submissions S."/>
        </authorList>
    </citation>
    <scope>NUCLEOTIDE SEQUENCE [LARGE SCALE GENOMIC DNA]</scope>
    <source>
        <strain evidence="1 2">CGMCC 1.8499</strain>
    </source>
</reference>
<evidence type="ECO:0000313" key="1">
    <source>
        <dbReference type="EMBL" id="SFT83220.1"/>
    </source>
</evidence>
<comment type="caution">
    <text evidence="1">The sequence shown here is derived from an EMBL/GenBank/DDBJ whole genome shotgun (WGS) entry which is preliminary data.</text>
</comment>
<gene>
    <name evidence="1" type="ORF">SAMN04487854_11170</name>
</gene>
<dbReference type="Gene3D" id="3.40.50.300">
    <property type="entry name" value="P-loop containing nucleotide triphosphate hydrolases"/>
    <property type="match status" value="1"/>
</dbReference>
<evidence type="ECO:0000313" key="2">
    <source>
        <dbReference type="Proteomes" id="UP000183805"/>
    </source>
</evidence>
<proteinExistence type="predicted"/>
<protein>
    <recommendedName>
        <fullName evidence="3">AAA+ ATPase domain-containing protein</fullName>
    </recommendedName>
</protein>
<organism evidence="1 2">
    <name type="scientific">Pseudoalteromonas lipolytica</name>
    <dbReference type="NCBI Taxonomy" id="570156"/>
    <lineage>
        <taxon>Bacteria</taxon>
        <taxon>Pseudomonadati</taxon>
        <taxon>Pseudomonadota</taxon>
        <taxon>Gammaproteobacteria</taxon>
        <taxon>Alteromonadales</taxon>
        <taxon>Pseudoalteromonadaceae</taxon>
        <taxon>Pseudoalteromonas</taxon>
    </lineage>
</organism>
<dbReference type="SUPFAM" id="SSF48452">
    <property type="entry name" value="TPR-like"/>
    <property type="match status" value="1"/>
</dbReference>
<dbReference type="Proteomes" id="UP000183805">
    <property type="component" value="Unassembled WGS sequence"/>
</dbReference>
<dbReference type="InterPro" id="IPR011990">
    <property type="entry name" value="TPR-like_helical_dom_sf"/>
</dbReference>
<accession>A0ABY1GNB4</accession>
<dbReference type="Gene3D" id="1.25.40.10">
    <property type="entry name" value="Tetratricopeptide repeat domain"/>
    <property type="match status" value="1"/>
</dbReference>
<dbReference type="InterPro" id="IPR027417">
    <property type="entry name" value="P-loop_NTPase"/>
</dbReference>
<keyword evidence="2" id="KW-1185">Reference proteome</keyword>